<name>A0ABV5S0R4_9ACTN</name>
<feature type="region of interest" description="Disordered" evidence="1">
    <location>
        <begin position="168"/>
        <end position="196"/>
    </location>
</feature>
<reference evidence="2 3" key="1">
    <citation type="submission" date="2024-09" db="EMBL/GenBank/DDBJ databases">
        <authorList>
            <person name="Sun Q."/>
            <person name="Mori K."/>
        </authorList>
    </citation>
    <scope>NUCLEOTIDE SEQUENCE [LARGE SCALE GENOMIC DNA]</scope>
    <source>
        <strain evidence="2 3">JCM 3143</strain>
    </source>
</reference>
<dbReference type="EMBL" id="JBHMBW010000012">
    <property type="protein sequence ID" value="MFB9624624.1"/>
    <property type="molecule type" value="Genomic_DNA"/>
</dbReference>
<accession>A0ABV5S0R4</accession>
<keyword evidence="3" id="KW-1185">Reference proteome</keyword>
<evidence type="ECO:0008006" key="4">
    <source>
        <dbReference type="Google" id="ProtNLM"/>
    </source>
</evidence>
<organism evidence="2 3">
    <name type="scientific">Nonomuraea helvata</name>
    <dbReference type="NCBI Taxonomy" id="37484"/>
    <lineage>
        <taxon>Bacteria</taxon>
        <taxon>Bacillati</taxon>
        <taxon>Actinomycetota</taxon>
        <taxon>Actinomycetes</taxon>
        <taxon>Streptosporangiales</taxon>
        <taxon>Streptosporangiaceae</taxon>
        <taxon>Nonomuraea</taxon>
    </lineage>
</organism>
<protein>
    <recommendedName>
        <fullName evidence="4">Transposase</fullName>
    </recommendedName>
</protein>
<dbReference type="Proteomes" id="UP001589532">
    <property type="component" value="Unassembled WGS sequence"/>
</dbReference>
<feature type="compositionally biased region" description="Polar residues" evidence="1">
    <location>
        <begin position="168"/>
        <end position="186"/>
    </location>
</feature>
<gene>
    <name evidence="2" type="ORF">ACFFSA_16180</name>
</gene>
<comment type="caution">
    <text evidence="2">The sequence shown here is derived from an EMBL/GenBank/DDBJ whole genome shotgun (WGS) entry which is preliminary data.</text>
</comment>
<evidence type="ECO:0000313" key="2">
    <source>
        <dbReference type="EMBL" id="MFB9624624.1"/>
    </source>
</evidence>
<dbReference type="RefSeq" id="WP_344985334.1">
    <property type="nucleotide sequence ID" value="NZ_BAAAXV010000001.1"/>
</dbReference>
<sequence>MLYLPTLRLTDGTVRAEMAYTHAVPRARRTGHSIALGVDWGLNTLLSAGAVRLHAGGNLTALGAGAQFRAAGVLAKQHRLRRLSERLHAKTGHYQRLIDGCAPHPALHGKHALLNAEIQHISARRTNLNDALAGAAARWAVDQAIAAKATVIYLEDLRSLEAAGMGRTQNTRLSQQVRGKSPTVSGTWPPRSALPW</sequence>
<evidence type="ECO:0000313" key="3">
    <source>
        <dbReference type="Proteomes" id="UP001589532"/>
    </source>
</evidence>
<evidence type="ECO:0000256" key="1">
    <source>
        <dbReference type="SAM" id="MobiDB-lite"/>
    </source>
</evidence>
<proteinExistence type="predicted"/>